<dbReference type="KEGG" id="lpk:LACPI_0598"/>
<evidence type="ECO:0000256" key="2">
    <source>
        <dbReference type="ARBA" id="ARBA00022722"/>
    </source>
</evidence>
<feature type="domain" description="RNase III" evidence="6">
    <location>
        <begin position="13"/>
        <end position="111"/>
    </location>
</feature>
<dbReference type="GO" id="GO:0005737">
    <property type="term" value="C:cytoplasm"/>
    <property type="evidence" value="ECO:0007669"/>
    <property type="project" value="UniProtKB-SubCell"/>
</dbReference>
<dbReference type="RefSeq" id="WP_047915032.1">
    <property type="nucleotide sequence ID" value="NZ_LN774769.1"/>
</dbReference>
<evidence type="ECO:0000256" key="5">
    <source>
        <dbReference type="HAMAP-Rule" id="MF_01468"/>
    </source>
</evidence>
<evidence type="ECO:0000313" key="8">
    <source>
        <dbReference type="Proteomes" id="UP000033166"/>
    </source>
</evidence>
<evidence type="ECO:0000256" key="4">
    <source>
        <dbReference type="ARBA" id="ARBA00022801"/>
    </source>
</evidence>
<dbReference type="HAMAP" id="MF_01468">
    <property type="entry name" value="RNase_Mini_III"/>
    <property type="match status" value="1"/>
</dbReference>
<dbReference type="InterPro" id="IPR036389">
    <property type="entry name" value="RNase_III_sf"/>
</dbReference>
<dbReference type="PANTHER" id="PTHR34276">
    <property type="entry name" value="MINI-RIBONUCLEASE 3"/>
    <property type="match status" value="1"/>
</dbReference>
<comment type="similarity">
    <text evidence="5">Belongs to the MrnC RNase family.</text>
</comment>
<evidence type="ECO:0000313" key="7">
    <source>
        <dbReference type="EMBL" id="CEN27798.1"/>
    </source>
</evidence>
<gene>
    <name evidence="5 7" type="primary">mrnC</name>
    <name evidence="7" type="ORF">LACPI_0598</name>
</gene>
<reference evidence="8" key="1">
    <citation type="submission" date="2015-01" db="EMBL/GenBank/DDBJ databases">
        <authorList>
            <person name="Andreevskaya M."/>
        </authorList>
    </citation>
    <scope>NUCLEOTIDE SEQUENCE [LARGE SCALE GENOMIC DNA]</scope>
    <source>
        <strain evidence="8">MKFS47</strain>
    </source>
</reference>
<keyword evidence="3 5" id="KW-0255">Endonuclease</keyword>
<keyword evidence="5" id="KW-0963">Cytoplasm</keyword>
<dbReference type="GO" id="GO:0004525">
    <property type="term" value="F:ribonuclease III activity"/>
    <property type="evidence" value="ECO:0007669"/>
    <property type="project" value="InterPro"/>
</dbReference>
<dbReference type="STRING" id="1364.LP2241_20244"/>
<protein>
    <recommendedName>
        <fullName evidence="5">Mini-ribonuclease 3</fullName>
        <shortName evidence="5">Mini-3</shortName>
        <shortName evidence="5">Mini-RNase 3</shortName>
        <ecNumber evidence="5">3.1.26.-</ecNumber>
    </recommendedName>
    <alternativeName>
        <fullName evidence="5">Mini-RNase III</fullName>
        <shortName evidence="5">Mini-III</shortName>
    </alternativeName>
</protein>
<evidence type="ECO:0000259" key="6">
    <source>
        <dbReference type="Pfam" id="PF00636"/>
    </source>
</evidence>
<dbReference type="EMBL" id="LN774769">
    <property type="protein sequence ID" value="CEN27798.1"/>
    <property type="molecule type" value="Genomic_DNA"/>
</dbReference>
<dbReference type="InterPro" id="IPR000999">
    <property type="entry name" value="RNase_III_dom"/>
</dbReference>
<keyword evidence="1 5" id="KW-0698">rRNA processing</keyword>
<dbReference type="EC" id="3.1.26.-" evidence="5"/>
<dbReference type="SUPFAM" id="SSF69065">
    <property type="entry name" value="RNase III domain-like"/>
    <property type="match status" value="1"/>
</dbReference>
<comment type="cofactor">
    <cofactor evidence="5">
        <name>Mg(2+)</name>
        <dbReference type="ChEBI" id="CHEBI:18420"/>
    </cofactor>
</comment>
<dbReference type="PIRSF" id="PIRSF005520">
    <property type="entry name" value="UCP005520"/>
    <property type="match status" value="1"/>
</dbReference>
<comment type="function">
    <text evidence="5">Involved in correct processing of both the 5' and 3' ends of 23S rRNA precursor. Processes 30S rRNA precursor transcript even in absence of ribonuclease 3 (Rnc); Rnc processes 30S rRNA into smaller rRNA precursors.</text>
</comment>
<evidence type="ECO:0000256" key="3">
    <source>
        <dbReference type="ARBA" id="ARBA00022759"/>
    </source>
</evidence>
<evidence type="ECO:0000256" key="1">
    <source>
        <dbReference type="ARBA" id="ARBA00022552"/>
    </source>
</evidence>
<keyword evidence="5" id="KW-0690">Ribosome biogenesis</keyword>
<feature type="active site" evidence="5">
    <location>
        <position position="19"/>
    </location>
</feature>
<dbReference type="Pfam" id="PF00636">
    <property type="entry name" value="Ribonuclease_3"/>
    <property type="match status" value="1"/>
</dbReference>
<dbReference type="GO" id="GO:0006364">
    <property type="term" value="P:rRNA processing"/>
    <property type="evidence" value="ECO:0007669"/>
    <property type="project" value="UniProtKB-UniRule"/>
</dbReference>
<accession>A0A0D6DVK3</accession>
<organism evidence="7 8">
    <name type="scientific">Pseudolactococcus piscium MKFS47</name>
    <dbReference type="NCBI Taxonomy" id="297352"/>
    <lineage>
        <taxon>Bacteria</taxon>
        <taxon>Bacillati</taxon>
        <taxon>Bacillota</taxon>
        <taxon>Bacilli</taxon>
        <taxon>Lactobacillales</taxon>
        <taxon>Streptococcaceae</taxon>
        <taxon>Pseudolactococcus</taxon>
    </lineage>
</organism>
<dbReference type="Proteomes" id="UP000033166">
    <property type="component" value="Chromosome I"/>
</dbReference>
<keyword evidence="2 5" id="KW-0540">Nuclease</keyword>
<keyword evidence="5" id="KW-0460">Magnesium</keyword>
<dbReference type="PANTHER" id="PTHR34276:SF1">
    <property type="entry name" value="MINI-RIBONUCLEASE 3"/>
    <property type="match status" value="1"/>
</dbReference>
<dbReference type="AlphaFoldDB" id="A0A0D6DVK3"/>
<dbReference type="HOGENOM" id="CLU_091169_2_0_9"/>
<proteinExistence type="inferred from homology"/>
<dbReference type="InterPro" id="IPR008226">
    <property type="entry name" value="Mini3_fam"/>
</dbReference>
<keyword evidence="4 5" id="KW-0378">Hydrolase</keyword>
<dbReference type="Gene3D" id="1.10.1520.10">
    <property type="entry name" value="Ribonuclease III domain"/>
    <property type="match status" value="1"/>
</dbReference>
<dbReference type="GO" id="GO:0019843">
    <property type="term" value="F:rRNA binding"/>
    <property type="evidence" value="ECO:0007669"/>
    <property type="project" value="UniProtKB-UniRule"/>
</dbReference>
<keyword evidence="5" id="KW-0699">rRNA-binding</keyword>
<comment type="subcellular location">
    <subcellularLocation>
        <location evidence="5">Cytoplasm</location>
    </subcellularLocation>
</comment>
<sequence length="133" mass="14939">MTKFRADLLNGIALAYAGDAVYEVFVRDHLLANGITKPGELQRNAVRFVSAKAQAYLIAEMEKDAFLTEEELLYFKRGRNAHSKTTAKNTDVITYRISTGFEAVFGFNHLTGENDRVAELATYCIKKISEQIL</sequence>
<comment type="subunit">
    <text evidence="5">Homodimer.</text>
</comment>
<keyword evidence="5" id="KW-0694">RNA-binding</keyword>
<name>A0A0D6DVK3_9LACT</name>